<comment type="caution">
    <text evidence="1">The sequence shown here is derived from an EMBL/GenBank/DDBJ whole genome shotgun (WGS) entry which is preliminary data.</text>
</comment>
<dbReference type="EMBL" id="BARS01013771">
    <property type="protein sequence ID" value="GAF87043.1"/>
    <property type="molecule type" value="Genomic_DNA"/>
</dbReference>
<dbReference type="AlphaFoldDB" id="X0T0S6"/>
<evidence type="ECO:0000313" key="1">
    <source>
        <dbReference type="EMBL" id="GAF87043.1"/>
    </source>
</evidence>
<gene>
    <name evidence="1" type="ORF">S01H1_23689</name>
</gene>
<protein>
    <submittedName>
        <fullName evidence="1">Uncharacterized protein</fullName>
    </submittedName>
</protein>
<organism evidence="1">
    <name type="scientific">marine sediment metagenome</name>
    <dbReference type="NCBI Taxonomy" id="412755"/>
    <lineage>
        <taxon>unclassified sequences</taxon>
        <taxon>metagenomes</taxon>
        <taxon>ecological metagenomes</taxon>
    </lineage>
</organism>
<name>X0T0S6_9ZZZZ</name>
<accession>X0T0S6</accession>
<feature type="non-terminal residue" evidence="1">
    <location>
        <position position="1"/>
    </location>
</feature>
<proteinExistence type="predicted"/>
<sequence length="118" mass="13690">NLDVKRMDDRISISFDTDSLEEIELEIGYKMVTGFRREIFVISDGEKASYGFGLGTSASFGTRFLSRQLHGIPMNKEKYVVEVRLTIFETDIPSQHMWNPKSDKYKELWTNTLRSSEI</sequence>
<reference evidence="1" key="1">
    <citation type="journal article" date="2014" name="Front. Microbiol.">
        <title>High frequency of phylogenetically diverse reductive dehalogenase-homologous genes in deep subseafloor sedimentary metagenomes.</title>
        <authorList>
            <person name="Kawai M."/>
            <person name="Futagami T."/>
            <person name="Toyoda A."/>
            <person name="Takaki Y."/>
            <person name="Nishi S."/>
            <person name="Hori S."/>
            <person name="Arai W."/>
            <person name="Tsubouchi T."/>
            <person name="Morono Y."/>
            <person name="Uchiyama I."/>
            <person name="Ito T."/>
            <person name="Fujiyama A."/>
            <person name="Inagaki F."/>
            <person name="Takami H."/>
        </authorList>
    </citation>
    <scope>NUCLEOTIDE SEQUENCE</scope>
    <source>
        <strain evidence="1">Expedition CK06-06</strain>
    </source>
</reference>